<evidence type="ECO:0000256" key="1">
    <source>
        <dbReference type="ARBA" id="ARBA00005254"/>
    </source>
</evidence>
<dbReference type="PANTHER" id="PTHR11941:SF54">
    <property type="entry name" value="ENOYL-COA HYDRATASE, MITOCHONDRIAL"/>
    <property type="match status" value="1"/>
</dbReference>
<keyword evidence="5" id="KW-1185">Reference proteome</keyword>
<reference evidence="4 5" key="1">
    <citation type="submission" date="2016-10" db="EMBL/GenBank/DDBJ databases">
        <authorList>
            <person name="de Groot N.N."/>
        </authorList>
    </citation>
    <scope>NUCLEOTIDE SEQUENCE [LARGE SCALE GENOMIC DNA]</scope>
    <source>
        <strain evidence="4 5">DSM 8423</strain>
    </source>
</reference>
<dbReference type="CDD" id="cd06558">
    <property type="entry name" value="crotonase-like"/>
    <property type="match status" value="1"/>
</dbReference>
<dbReference type="EMBL" id="FOBS01000006">
    <property type="protein sequence ID" value="SEM20109.1"/>
    <property type="molecule type" value="Genomic_DNA"/>
</dbReference>
<evidence type="ECO:0000256" key="2">
    <source>
        <dbReference type="ARBA" id="ARBA00023239"/>
    </source>
</evidence>
<dbReference type="Pfam" id="PF00378">
    <property type="entry name" value="ECH_1"/>
    <property type="match status" value="1"/>
</dbReference>
<dbReference type="AlphaFoldDB" id="A0A1H7WGB2"/>
<name>A0A1H7WGB2_9BACT</name>
<dbReference type="GO" id="GO:0016836">
    <property type="term" value="F:hydro-lyase activity"/>
    <property type="evidence" value="ECO:0007669"/>
    <property type="project" value="UniProtKB-ARBA"/>
</dbReference>
<dbReference type="Proteomes" id="UP000198744">
    <property type="component" value="Unassembled WGS sequence"/>
</dbReference>
<accession>A0A1H7WGB2</accession>
<evidence type="ECO:0000313" key="4">
    <source>
        <dbReference type="EMBL" id="SEM20109.1"/>
    </source>
</evidence>
<sequence length="256" mass="27095">MYETINLVVEEGIATVTLNRPPVNPLNSKMFAELGQVAAELEADPAVRVVIITGSGDKAFVAGADINEMKDLTPVAMYKFCQVSGAAFRALENISKPTIAAINGLAFGGGCELTLTCDFRLSADTAKFALPEINLGIIPGGGGTQRLPRLLGAAKAKELLMLGDIIDANAACQCGLVNKVVPLSELMSEAKALAKKLAGKSSLAVSVIKNSVNQGLNMNLGEALDFETKNFILVFTGDDRREGFSAFVEKRKPKFT</sequence>
<dbReference type="InterPro" id="IPR029045">
    <property type="entry name" value="ClpP/crotonase-like_dom_sf"/>
</dbReference>
<comment type="similarity">
    <text evidence="1 3">Belongs to the enoyl-CoA hydratase/isomerase family.</text>
</comment>
<dbReference type="GO" id="GO:0006635">
    <property type="term" value="P:fatty acid beta-oxidation"/>
    <property type="evidence" value="ECO:0007669"/>
    <property type="project" value="TreeGrafter"/>
</dbReference>
<dbReference type="InterPro" id="IPR001753">
    <property type="entry name" value="Enoyl-CoA_hydra/iso"/>
</dbReference>
<dbReference type="PANTHER" id="PTHR11941">
    <property type="entry name" value="ENOYL-COA HYDRATASE-RELATED"/>
    <property type="match status" value="1"/>
</dbReference>
<organism evidence="4 5">
    <name type="scientific">Syntrophus gentianae</name>
    <dbReference type="NCBI Taxonomy" id="43775"/>
    <lineage>
        <taxon>Bacteria</taxon>
        <taxon>Pseudomonadati</taxon>
        <taxon>Thermodesulfobacteriota</taxon>
        <taxon>Syntrophia</taxon>
        <taxon>Syntrophales</taxon>
        <taxon>Syntrophaceae</taxon>
        <taxon>Syntrophus</taxon>
    </lineage>
</organism>
<dbReference type="OrthoDB" id="5365311at2"/>
<gene>
    <name evidence="4" type="ORF">SAMN04489760_106121</name>
</gene>
<protein>
    <submittedName>
        <fullName evidence="4">Enoyl-CoA hydratase</fullName>
    </submittedName>
</protein>
<dbReference type="FunFam" id="1.10.12.10:FF:000001">
    <property type="entry name" value="Probable enoyl-CoA hydratase, mitochondrial"/>
    <property type="match status" value="1"/>
</dbReference>
<dbReference type="Gene3D" id="1.10.12.10">
    <property type="entry name" value="Lyase 2-enoyl-coa Hydratase, Chain A, domain 2"/>
    <property type="match status" value="1"/>
</dbReference>
<dbReference type="InterPro" id="IPR018376">
    <property type="entry name" value="Enoyl-CoA_hyd/isom_CS"/>
</dbReference>
<dbReference type="PROSITE" id="PS00166">
    <property type="entry name" value="ENOYL_COA_HYDRATASE"/>
    <property type="match status" value="1"/>
</dbReference>
<dbReference type="InterPro" id="IPR014748">
    <property type="entry name" value="Enoyl-CoA_hydra_C"/>
</dbReference>
<keyword evidence="2" id="KW-0456">Lyase</keyword>
<proteinExistence type="inferred from homology"/>
<evidence type="ECO:0000313" key="5">
    <source>
        <dbReference type="Proteomes" id="UP000198744"/>
    </source>
</evidence>
<dbReference type="SUPFAM" id="SSF52096">
    <property type="entry name" value="ClpP/crotonase"/>
    <property type="match status" value="1"/>
</dbReference>
<dbReference type="STRING" id="43775.SAMN04489760_106121"/>
<dbReference type="FunFam" id="3.90.226.10:FF:000009">
    <property type="entry name" value="Carnitinyl-CoA dehydratase"/>
    <property type="match status" value="1"/>
</dbReference>
<dbReference type="Gene3D" id="3.90.226.10">
    <property type="entry name" value="2-enoyl-CoA Hydratase, Chain A, domain 1"/>
    <property type="match status" value="1"/>
</dbReference>
<dbReference type="RefSeq" id="WP_093882823.1">
    <property type="nucleotide sequence ID" value="NZ_FOBS01000006.1"/>
</dbReference>
<evidence type="ECO:0000256" key="3">
    <source>
        <dbReference type="RuleBase" id="RU003707"/>
    </source>
</evidence>